<accession>A0A0F9E7G4</accession>
<gene>
    <name evidence="2" type="ORF">LCGC14_2459880</name>
</gene>
<dbReference type="AlphaFoldDB" id="A0A0F9E7G4"/>
<dbReference type="EMBL" id="LAZR01038274">
    <property type="protein sequence ID" value="KKL19998.1"/>
    <property type="molecule type" value="Genomic_DNA"/>
</dbReference>
<feature type="compositionally biased region" description="Pro residues" evidence="1">
    <location>
        <begin position="112"/>
        <end position="126"/>
    </location>
</feature>
<feature type="region of interest" description="Disordered" evidence="1">
    <location>
        <begin position="105"/>
        <end position="132"/>
    </location>
</feature>
<evidence type="ECO:0000313" key="2">
    <source>
        <dbReference type="EMBL" id="KKL19998.1"/>
    </source>
</evidence>
<name>A0A0F9E7G4_9ZZZZ</name>
<evidence type="ECO:0000256" key="1">
    <source>
        <dbReference type="SAM" id="MobiDB-lite"/>
    </source>
</evidence>
<proteinExistence type="predicted"/>
<organism evidence="2">
    <name type="scientific">marine sediment metagenome</name>
    <dbReference type="NCBI Taxonomy" id="412755"/>
    <lineage>
        <taxon>unclassified sequences</taxon>
        <taxon>metagenomes</taxon>
        <taxon>ecological metagenomes</taxon>
    </lineage>
</organism>
<sequence>MCSTKESKYAWRKPSIKCPDCGTESVIKPKKEYGGGWLCWAKKGGCGSKWEDGAAVIENQSTERVPNPDLPDQYNTVLKMSNKRALVASVLNVTAASDIFTQDLEETGNNTPEPPPAQTPAKPTKPPKANQPVLEAPLRLPEYAPEWMTAFKDACLGMVGEIELIAALGAAGYSCIAEVPSKDVALKIHKALTMGKAK</sequence>
<reference evidence="2" key="1">
    <citation type="journal article" date="2015" name="Nature">
        <title>Complex archaea that bridge the gap between prokaryotes and eukaryotes.</title>
        <authorList>
            <person name="Spang A."/>
            <person name="Saw J.H."/>
            <person name="Jorgensen S.L."/>
            <person name="Zaremba-Niedzwiedzka K."/>
            <person name="Martijn J."/>
            <person name="Lind A.E."/>
            <person name="van Eijk R."/>
            <person name="Schleper C."/>
            <person name="Guy L."/>
            <person name="Ettema T.J."/>
        </authorList>
    </citation>
    <scope>NUCLEOTIDE SEQUENCE</scope>
</reference>
<protein>
    <submittedName>
        <fullName evidence="2">Uncharacterized protein</fullName>
    </submittedName>
</protein>
<comment type="caution">
    <text evidence="2">The sequence shown here is derived from an EMBL/GenBank/DDBJ whole genome shotgun (WGS) entry which is preliminary data.</text>
</comment>